<keyword evidence="2" id="KW-1185">Reference proteome</keyword>
<proteinExistence type="predicted"/>
<dbReference type="Proteomes" id="UP000286974">
    <property type="component" value="Unassembled WGS sequence"/>
</dbReference>
<name>A0A401FQ10_9LACO</name>
<protein>
    <submittedName>
        <fullName evidence="1">Uncharacterized protein</fullName>
    </submittedName>
</protein>
<reference evidence="1 2" key="1">
    <citation type="submission" date="2017-11" db="EMBL/GenBank/DDBJ databases">
        <title>Draft Genome Sequence of Lactobacillus curieae NBRC 111893 isolated from Koso, a Japanese sugar-Vegetable Fermented Beverage.</title>
        <authorList>
            <person name="Chiou T.Y."/>
            <person name="Oshima K."/>
            <person name="Suda W."/>
            <person name="Hattori M."/>
            <person name="Takahashi T."/>
        </authorList>
    </citation>
    <scope>NUCLEOTIDE SEQUENCE [LARGE SCALE GENOMIC DNA]</scope>
    <source>
        <strain evidence="1 2">NBRC111893</strain>
    </source>
</reference>
<gene>
    <name evidence="1" type="ORF">NBRC111893_2447</name>
</gene>
<accession>A0A401FQ10</accession>
<dbReference type="RefSeq" id="WP_125008964.1">
    <property type="nucleotide sequence ID" value="NZ_BEXA01000008.1"/>
</dbReference>
<dbReference type="AlphaFoldDB" id="A0A401FQ10"/>
<evidence type="ECO:0000313" key="2">
    <source>
        <dbReference type="Proteomes" id="UP000286974"/>
    </source>
</evidence>
<evidence type="ECO:0000313" key="1">
    <source>
        <dbReference type="EMBL" id="GAY74301.1"/>
    </source>
</evidence>
<comment type="caution">
    <text evidence="1">The sequence shown here is derived from an EMBL/GenBank/DDBJ whole genome shotgun (WGS) entry which is preliminary data.</text>
</comment>
<dbReference type="EMBL" id="BEXA01000008">
    <property type="protein sequence ID" value="GAY74301.1"/>
    <property type="molecule type" value="Genomic_DNA"/>
</dbReference>
<organism evidence="1 2">
    <name type="scientific">Lentilactobacillus kosonis</name>
    <dbReference type="NCBI Taxonomy" id="2810561"/>
    <lineage>
        <taxon>Bacteria</taxon>
        <taxon>Bacillati</taxon>
        <taxon>Bacillota</taxon>
        <taxon>Bacilli</taxon>
        <taxon>Lactobacillales</taxon>
        <taxon>Lactobacillaceae</taxon>
        <taxon>Lentilactobacillus</taxon>
    </lineage>
</organism>
<sequence>MGALINGSIVSGVLNAGTTIYNNPPTPLFSSLTFYDSNELASPIMNSYGSEEGSATTGLLTDNGVQSVSQIKSNIINAFEIYPGNMVSTDKIKKILSNLGYLEMYWVWSGHTLTTDELDNVGNVKSPTTSSYSASKVFYDATDLKTGFFIGGTNVANLTTLTPGSSGNLTYKVNKAAGVTIASTSSNIKKMYELAGGQ</sequence>